<dbReference type="InterPro" id="IPR025714">
    <property type="entry name" value="Methyltranfer_dom"/>
</dbReference>
<evidence type="ECO:0000256" key="8">
    <source>
        <dbReference type="ARBA" id="ARBA00048428"/>
    </source>
</evidence>
<keyword evidence="1" id="KW-0808">Transferase</keyword>
<dbReference type="Gene3D" id="3.40.50.150">
    <property type="entry name" value="Vaccinia Virus protein VP39"/>
    <property type="match status" value="1"/>
</dbReference>
<reference evidence="10 11" key="1">
    <citation type="submission" date="2019-03" db="EMBL/GenBank/DDBJ databases">
        <title>Freshwater and sediment microbial communities from various areas in North America, analyzing microbe dynamics in response to fracking.</title>
        <authorList>
            <person name="Lamendella R."/>
        </authorList>
    </citation>
    <scope>NUCLEOTIDE SEQUENCE [LARGE SCALE GENOMIC DNA]</scope>
    <source>
        <strain evidence="10 11">74A</strain>
    </source>
</reference>
<dbReference type="Pfam" id="PF13847">
    <property type="entry name" value="Methyltransf_31"/>
    <property type="match status" value="1"/>
</dbReference>
<evidence type="ECO:0000256" key="2">
    <source>
        <dbReference type="ARBA" id="ARBA00022691"/>
    </source>
</evidence>
<evidence type="ECO:0000256" key="5">
    <source>
        <dbReference type="ARBA" id="ARBA00034545"/>
    </source>
</evidence>
<dbReference type="GO" id="GO:0032259">
    <property type="term" value="P:methylation"/>
    <property type="evidence" value="ECO:0007669"/>
    <property type="project" value="UniProtKB-KW"/>
</dbReference>
<evidence type="ECO:0000313" key="11">
    <source>
        <dbReference type="Proteomes" id="UP000294832"/>
    </source>
</evidence>
<dbReference type="NCBIfam" id="NF008823">
    <property type="entry name" value="PRK11873.1"/>
    <property type="match status" value="1"/>
</dbReference>
<dbReference type="PANTHER" id="PTHR43675:SF8">
    <property type="entry name" value="ARSENITE METHYLTRANSFERASE"/>
    <property type="match status" value="1"/>
</dbReference>
<comment type="caution">
    <text evidence="10">The sequence shown here is derived from an EMBL/GenBank/DDBJ whole genome shotgun (WGS) entry which is preliminary data.</text>
</comment>
<organism evidence="10 11">
    <name type="scientific">Shewanella fodinae</name>
    <dbReference type="NCBI Taxonomy" id="552357"/>
    <lineage>
        <taxon>Bacteria</taxon>
        <taxon>Pseudomonadati</taxon>
        <taxon>Pseudomonadota</taxon>
        <taxon>Gammaproteobacteria</taxon>
        <taxon>Alteromonadales</taxon>
        <taxon>Shewanellaceae</taxon>
        <taxon>Shewanella</taxon>
    </lineage>
</organism>
<dbReference type="PANTHER" id="PTHR43675">
    <property type="entry name" value="ARSENITE METHYLTRANSFERASE"/>
    <property type="match status" value="1"/>
</dbReference>
<dbReference type="Proteomes" id="UP000294832">
    <property type="component" value="Unassembled WGS sequence"/>
</dbReference>
<accession>A0A4R2F956</accession>
<comment type="catalytic activity">
    <reaction evidence="8">
        <text>arsenic triglutathione + 3 [thioredoxin]-dithiol + 3 S-adenosyl-L-methionine = trimethylarsine + 3 [thioredoxin]-disulfide + 3 glutathione + 3 S-adenosyl-L-homocysteine + 3 H(+)</text>
        <dbReference type="Rhea" id="RHEA:69432"/>
        <dbReference type="Rhea" id="RHEA-COMP:10698"/>
        <dbReference type="Rhea" id="RHEA-COMP:10700"/>
        <dbReference type="ChEBI" id="CHEBI:15378"/>
        <dbReference type="ChEBI" id="CHEBI:27130"/>
        <dbReference type="ChEBI" id="CHEBI:29950"/>
        <dbReference type="ChEBI" id="CHEBI:50058"/>
        <dbReference type="ChEBI" id="CHEBI:57856"/>
        <dbReference type="ChEBI" id="CHEBI:57925"/>
        <dbReference type="ChEBI" id="CHEBI:59789"/>
        <dbReference type="ChEBI" id="CHEBI:183640"/>
        <dbReference type="EC" id="2.1.1.137"/>
    </reaction>
</comment>
<dbReference type="GO" id="GO:0030791">
    <property type="term" value="F:arsenite methyltransferase activity"/>
    <property type="evidence" value="ECO:0007669"/>
    <property type="project" value="UniProtKB-EC"/>
</dbReference>
<evidence type="ECO:0000259" key="9">
    <source>
        <dbReference type="Pfam" id="PF13847"/>
    </source>
</evidence>
<keyword evidence="2" id="KW-0949">S-adenosyl-L-methionine</keyword>
<evidence type="ECO:0000256" key="6">
    <source>
        <dbReference type="ARBA" id="ARBA00047941"/>
    </source>
</evidence>
<comment type="similarity">
    <text evidence="3">Belongs to the methyltransferase superfamily. Arsenite methyltransferase family.</text>
</comment>
<dbReference type="InterPro" id="IPR029063">
    <property type="entry name" value="SAM-dependent_MTases_sf"/>
</dbReference>
<keyword evidence="10" id="KW-0489">Methyltransferase</keyword>
<comment type="catalytic activity">
    <reaction evidence="7">
        <text>arsenic triglutathione + 2 [thioredoxin]-dithiol + 2 S-adenosyl-L-methionine + H2O = dimethylarsinous acid + 2 [thioredoxin]-disulfide + 3 glutathione + 2 S-adenosyl-L-homocysteine + 2 H(+)</text>
        <dbReference type="Rhea" id="RHEA:69464"/>
        <dbReference type="Rhea" id="RHEA-COMP:10698"/>
        <dbReference type="Rhea" id="RHEA-COMP:10700"/>
        <dbReference type="ChEBI" id="CHEBI:15377"/>
        <dbReference type="ChEBI" id="CHEBI:15378"/>
        <dbReference type="ChEBI" id="CHEBI:23808"/>
        <dbReference type="ChEBI" id="CHEBI:29950"/>
        <dbReference type="ChEBI" id="CHEBI:50058"/>
        <dbReference type="ChEBI" id="CHEBI:57856"/>
        <dbReference type="ChEBI" id="CHEBI:57925"/>
        <dbReference type="ChEBI" id="CHEBI:59789"/>
        <dbReference type="ChEBI" id="CHEBI:183640"/>
        <dbReference type="EC" id="2.1.1.137"/>
    </reaction>
</comment>
<evidence type="ECO:0000256" key="7">
    <source>
        <dbReference type="ARBA" id="ARBA00047943"/>
    </source>
</evidence>
<evidence type="ECO:0000256" key="1">
    <source>
        <dbReference type="ARBA" id="ARBA00022679"/>
    </source>
</evidence>
<keyword evidence="11" id="KW-1185">Reference proteome</keyword>
<dbReference type="AlphaFoldDB" id="A0A4R2F956"/>
<proteinExistence type="inferred from homology"/>
<evidence type="ECO:0000313" key="10">
    <source>
        <dbReference type="EMBL" id="TCN83968.1"/>
    </source>
</evidence>
<sequence length="293" mass="30694">MSEKKSCCGPSTIAVGMPNNAPSHDAHRQNVREAYAQVAKANNNGAGCGIGTSCCGTSSEGAINTLISTRLGYSQVELDLVPSGADMGLGCGNPKAIAALKAGEIVVDLGAGGGFDCFLAAHEVGHTGHVIGVDMTPDMVSKARANAEKGRFKNVDFRLGEIEHLPIADATANVIISNCVINLSPNKPQVFREAFRVLKPGGRLAISDVVATVELPEEMRNDAGLIAGCMGNASLVEHLEKMMSAAGFEKILIQPKDESKEFIKDWAPGHNVTDYVVSATIEAIKPLAPTTIQ</sequence>
<evidence type="ECO:0000256" key="3">
    <source>
        <dbReference type="ARBA" id="ARBA00034487"/>
    </source>
</evidence>
<dbReference type="EC" id="2.1.1.137" evidence="4"/>
<dbReference type="CDD" id="cd02440">
    <property type="entry name" value="AdoMet_MTases"/>
    <property type="match status" value="1"/>
</dbReference>
<dbReference type="InterPro" id="IPR026669">
    <property type="entry name" value="Arsenite_MeTrfase-like"/>
</dbReference>
<name>A0A4R2F956_9GAMM</name>
<feature type="domain" description="Methyltransferase" evidence="9">
    <location>
        <begin position="101"/>
        <end position="247"/>
    </location>
</feature>
<comment type="catalytic activity">
    <reaction evidence="6">
        <text>arsenic triglutathione + [thioredoxin]-dithiol + S-adenosyl-L-methionine + 2 H2O = methylarsonous acid + [thioredoxin]-disulfide + 3 glutathione + S-adenosyl-L-homocysteine + H(+)</text>
        <dbReference type="Rhea" id="RHEA:69460"/>
        <dbReference type="Rhea" id="RHEA-COMP:10698"/>
        <dbReference type="Rhea" id="RHEA-COMP:10700"/>
        <dbReference type="ChEBI" id="CHEBI:15377"/>
        <dbReference type="ChEBI" id="CHEBI:15378"/>
        <dbReference type="ChEBI" id="CHEBI:17826"/>
        <dbReference type="ChEBI" id="CHEBI:29950"/>
        <dbReference type="ChEBI" id="CHEBI:50058"/>
        <dbReference type="ChEBI" id="CHEBI:57856"/>
        <dbReference type="ChEBI" id="CHEBI:57925"/>
        <dbReference type="ChEBI" id="CHEBI:59789"/>
        <dbReference type="ChEBI" id="CHEBI:183640"/>
        <dbReference type="EC" id="2.1.1.137"/>
    </reaction>
</comment>
<dbReference type="SUPFAM" id="SSF53335">
    <property type="entry name" value="S-adenosyl-L-methionine-dependent methyltransferases"/>
    <property type="match status" value="1"/>
</dbReference>
<evidence type="ECO:0000256" key="4">
    <source>
        <dbReference type="ARBA" id="ARBA00034521"/>
    </source>
</evidence>
<dbReference type="EMBL" id="SLWF01000013">
    <property type="protein sequence ID" value="TCN83968.1"/>
    <property type="molecule type" value="Genomic_DNA"/>
</dbReference>
<keyword evidence="10" id="KW-0830">Ubiquinone</keyword>
<protein>
    <recommendedName>
        <fullName evidence="5">Arsenite methyltransferase</fullName>
        <ecNumber evidence="4">2.1.1.137</ecNumber>
    </recommendedName>
</protein>
<gene>
    <name evidence="10" type="ORF">EDC91_11361</name>
</gene>